<dbReference type="InterPro" id="IPR054843">
    <property type="entry name" value="Slam_hemophilin_C"/>
</dbReference>
<evidence type="ECO:0000259" key="2">
    <source>
        <dbReference type="Pfam" id="PF22828"/>
    </source>
</evidence>
<dbReference type="NCBIfam" id="NF041636">
    <property type="entry name" value="slam_lipo"/>
    <property type="match status" value="1"/>
</dbReference>
<organism evidence="4 5">
    <name type="scientific">Providencia rettgeri</name>
    <dbReference type="NCBI Taxonomy" id="587"/>
    <lineage>
        <taxon>Bacteria</taxon>
        <taxon>Pseudomonadati</taxon>
        <taxon>Pseudomonadota</taxon>
        <taxon>Gammaproteobacteria</taxon>
        <taxon>Enterobacterales</taxon>
        <taxon>Morganellaceae</taxon>
        <taxon>Providencia</taxon>
    </lineage>
</organism>
<evidence type="ECO:0000259" key="3">
    <source>
        <dbReference type="Pfam" id="PF22829"/>
    </source>
</evidence>
<reference evidence="4 5" key="1">
    <citation type="submission" date="2017-07" db="EMBL/GenBank/DDBJ databases">
        <title>blaIMP-27 on transferable plasmids in Proteus mirabilis and Providencia rettgeri.</title>
        <authorList>
            <person name="Potter R."/>
        </authorList>
    </citation>
    <scope>NUCLEOTIDE SEQUENCE [LARGE SCALE GENOMIC DNA]</scope>
    <source>
        <strain evidence="4 5">PR1</strain>
    </source>
</reference>
<feature type="domain" description="HphA C-terminal" evidence="3">
    <location>
        <begin position="140"/>
        <end position="245"/>
    </location>
</feature>
<dbReference type="EMBL" id="NOWC01000042">
    <property type="protein sequence ID" value="OZS72241.1"/>
    <property type="molecule type" value="Genomic_DNA"/>
</dbReference>
<dbReference type="SUPFAM" id="SSF56925">
    <property type="entry name" value="OMPA-like"/>
    <property type="match status" value="1"/>
</dbReference>
<sequence length="247" mass="25997">MKKLSLITVAVSLSIFSVGVMAETESKQSLDYSDGLTNIIVGKTQSTMGPHGGSIGAPGIGSRHKMGGMMISFSGLKNLVTQKPNNVYVLESGGSPHGGMGKFQFSQVADAEVYFGDWSQTGETDDAMHTVYFSGENATTEVPTSGQATYTIAGINQFAGEEKQAGWFNADFADKSYTGALEGVNSHSMEGAIEEDGKFSGTAIANGIHQGDSMGQLFGDNAEQVAGILSYENNRELDTAFGGQKDE</sequence>
<accession>A0A264VLQ4</accession>
<feature type="domain" description="HphA N-terminal heme-binding" evidence="2">
    <location>
        <begin position="36"/>
        <end position="130"/>
    </location>
</feature>
<evidence type="ECO:0000256" key="1">
    <source>
        <dbReference type="SAM" id="SignalP"/>
    </source>
</evidence>
<keyword evidence="1" id="KW-0732">Signal</keyword>
<comment type="caution">
    <text evidence="4">The sequence shown here is derived from an EMBL/GenBank/DDBJ whole genome shotgun (WGS) entry which is preliminary data.</text>
</comment>
<gene>
    <name evidence="4" type="ORF">CHI95_23040</name>
</gene>
<name>A0A264VLQ4_PRORE</name>
<dbReference type="Pfam" id="PF22828">
    <property type="entry name" value="HphA_N"/>
    <property type="match status" value="1"/>
</dbReference>
<feature type="signal peptide" evidence="1">
    <location>
        <begin position="1"/>
        <end position="22"/>
    </location>
</feature>
<dbReference type="AlphaFoldDB" id="A0A264VLQ4"/>
<dbReference type="Proteomes" id="UP000216001">
    <property type="component" value="Unassembled WGS sequence"/>
</dbReference>
<protein>
    <submittedName>
        <fullName evidence="4">Uncharacterized protein</fullName>
    </submittedName>
</protein>
<dbReference type="Gene3D" id="2.40.160.90">
    <property type="match status" value="1"/>
</dbReference>
<dbReference type="InterPro" id="IPR054536">
    <property type="entry name" value="HphA_C"/>
</dbReference>
<proteinExistence type="predicted"/>
<dbReference type="InterPro" id="IPR011250">
    <property type="entry name" value="OMP/PagP_B-barrel"/>
</dbReference>
<feature type="chain" id="PRO_5041060134" evidence="1">
    <location>
        <begin position="23"/>
        <end position="247"/>
    </location>
</feature>
<dbReference type="Pfam" id="PF22829">
    <property type="entry name" value="HphA_C"/>
    <property type="match status" value="1"/>
</dbReference>
<dbReference type="GeneID" id="92275071"/>
<dbReference type="RefSeq" id="WP_094963087.1">
    <property type="nucleotide sequence ID" value="NZ_CP053896.1"/>
</dbReference>
<dbReference type="InterPro" id="IPR054535">
    <property type="entry name" value="HphA_N"/>
</dbReference>
<evidence type="ECO:0000313" key="5">
    <source>
        <dbReference type="Proteomes" id="UP000216001"/>
    </source>
</evidence>
<evidence type="ECO:0000313" key="4">
    <source>
        <dbReference type="EMBL" id="OZS72241.1"/>
    </source>
</evidence>